<organism evidence="1 2">
    <name type="scientific">Sphingomonas melonis</name>
    <dbReference type="NCBI Taxonomy" id="152682"/>
    <lineage>
        <taxon>Bacteria</taxon>
        <taxon>Pseudomonadati</taxon>
        <taxon>Pseudomonadota</taxon>
        <taxon>Alphaproteobacteria</taxon>
        <taxon>Sphingomonadales</taxon>
        <taxon>Sphingomonadaceae</taxon>
        <taxon>Sphingomonas</taxon>
    </lineage>
</organism>
<proteinExistence type="predicted"/>
<gene>
    <name evidence="1" type="ORF">HD841_003575</name>
</gene>
<comment type="caution">
    <text evidence="1">The sequence shown here is derived from an EMBL/GenBank/DDBJ whole genome shotgun (WGS) entry which is preliminary data.</text>
</comment>
<protein>
    <submittedName>
        <fullName evidence="1">Uncharacterized protein</fullName>
    </submittedName>
</protein>
<sequence>MPTATVVGLTVGVAAPLADAASSIASGSANPVLII</sequence>
<dbReference type="AlphaFoldDB" id="A0A7Y9K492"/>
<keyword evidence="2" id="KW-1185">Reference proteome</keyword>
<evidence type="ECO:0000313" key="2">
    <source>
        <dbReference type="Proteomes" id="UP000517753"/>
    </source>
</evidence>
<name>A0A7Y9K492_9SPHN</name>
<dbReference type="EMBL" id="JACCBY010000006">
    <property type="protein sequence ID" value="NYD91759.1"/>
    <property type="molecule type" value="Genomic_DNA"/>
</dbReference>
<reference evidence="1 2" key="1">
    <citation type="submission" date="2020-07" db="EMBL/GenBank/DDBJ databases">
        <authorList>
            <person name="Partida-Martinez L."/>
            <person name="Huntemann M."/>
            <person name="Clum A."/>
            <person name="Wang J."/>
            <person name="Palaniappan K."/>
            <person name="Ritter S."/>
            <person name="Chen I.-M."/>
            <person name="Stamatis D."/>
            <person name="Reddy T."/>
            <person name="O'Malley R."/>
            <person name="Daum C."/>
            <person name="Shapiro N."/>
            <person name="Ivanova N."/>
            <person name="Kyrpides N."/>
            <person name="Woyke T."/>
        </authorList>
    </citation>
    <scope>NUCLEOTIDE SEQUENCE [LARGE SCALE GENOMIC DNA]</scope>
    <source>
        <strain evidence="1 2">AS2.3</strain>
    </source>
</reference>
<evidence type="ECO:0000313" key="1">
    <source>
        <dbReference type="EMBL" id="NYD91759.1"/>
    </source>
</evidence>
<dbReference type="Proteomes" id="UP000517753">
    <property type="component" value="Unassembled WGS sequence"/>
</dbReference>
<reference evidence="1 2" key="2">
    <citation type="submission" date="2020-08" db="EMBL/GenBank/DDBJ databases">
        <title>The Agave Microbiome: Exploring the role of microbial communities in plant adaptations to desert environments.</title>
        <authorList>
            <person name="Partida-Martinez L.P."/>
        </authorList>
    </citation>
    <scope>NUCLEOTIDE SEQUENCE [LARGE SCALE GENOMIC DNA]</scope>
    <source>
        <strain evidence="1 2">AS2.3</strain>
    </source>
</reference>
<accession>A0A7Y9K492</accession>